<evidence type="ECO:0000313" key="5">
    <source>
        <dbReference type="Proteomes" id="UP000234275"/>
    </source>
</evidence>
<evidence type="ECO:0000256" key="1">
    <source>
        <dbReference type="SAM" id="MobiDB-lite"/>
    </source>
</evidence>
<dbReference type="OrthoDB" id="1461976at2759"/>
<feature type="domain" description="Fatty acid desaturase" evidence="3">
    <location>
        <begin position="76"/>
        <end position="162"/>
    </location>
</feature>
<feature type="transmembrane region" description="Helical" evidence="2">
    <location>
        <begin position="46"/>
        <end position="65"/>
    </location>
</feature>
<dbReference type="CDD" id="cd03507">
    <property type="entry name" value="Delta12-FADS-like"/>
    <property type="match status" value="1"/>
</dbReference>
<feature type="transmembrane region" description="Helical" evidence="2">
    <location>
        <begin position="281"/>
        <end position="300"/>
    </location>
</feature>
<evidence type="ECO:0000313" key="4">
    <source>
        <dbReference type="EMBL" id="PLB51529.1"/>
    </source>
</evidence>
<keyword evidence="2" id="KW-0812">Transmembrane</keyword>
<dbReference type="EMBL" id="MSFO01000002">
    <property type="protein sequence ID" value="PLB51529.1"/>
    <property type="molecule type" value="Genomic_DNA"/>
</dbReference>
<keyword evidence="5" id="KW-1185">Reference proteome</keyword>
<dbReference type="InterPro" id="IPR012171">
    <property type="entry name" value="Fatty_acid_desaturase"/>
</dbReference>
<dbReference type="PANTHER" id="PTHR32100">
    <property type="entry name" value="OMEGA-6 FATTY ACID DESATURASE, CHLOROPLASTIC"/>
    <property type="match status" value="1"/>
</dbReference>
<organism evidence="4 5">
    <name type="scientific">Aspergillus steynii IBT 23096</name>
    <dbReference type="NCBI Taxonomy" id="1392250"/>
    <lineage>
        <taxon>Eukaryota</taxon>
        <taxon>Fungi</taxon>
        <taxon>Dikarya</taxon>
        <taxon>Ascomycota</taxon>
        <taxon>Pezizomycotina</taxon>
        <taxon>Eurotiomycetes</taxon>
        <taxon>Eurotiomycetidae</taxon>
        <taxon>Eurotiales</taxon>
        <taxon>Aspergillaceae</taxon>
        <taxon>Aspergillus</taxon>
        <taxon>Aspergillus subgen. Circumdati</taxon>
    </lineage>
</organism>
<evidence type="ECO:0000256" key="2">
    <source>
        <dbReference type="SAM" id="Phobius"/>
    </source>
</evidence>
<dbReference type="RefSeq" id="XP_024706831.1">
    <property type="nucleotide sequence ID" value="XM_024853956.1"/>
</dbReference>
<feature type="transmembrane region" description="Helical" evidence="2">
    <location>
        <begin position="250"/>
        <end position="269"/>
    </location>
</feature>
<accession>A0A2I2GF73</accession>
<dbReference type="VEuPathDB" id="FungiDB:P170DRAFT_487561"/>
<dbReference type="GeneID" id="36561657"/>
<dbReference type="InterPro" id="IPR005804">
    <property type="entry name" value="FA_desaturase_dom"/>
</dbReference>
<dbReference type="GO" id="GO:0006629">
    <property type="term" value="P:lipid metabolic process"/>
    <property type="evidence" value="ECO:0007669"/>
    <property type="project" value="InterPro"/>
</dbReference>
<dbReference type="Proteomes" id="UP000234275">
    <property type="component" value="Unassembled WGS sequence"/>
</dbReference>
<gene>
    <name evidence="4" type="ORF">P170DRAFT_487561</name>
</gene>
<protein>
    <recommendedName>
        <fullName evidence="3">Fatty acid desaturase domain-containing protein</fullName>
    </recommendedName>
</protein>
<dbReference type="STRING" id="1392250.A0A2I2GF73"/>
<name>A0A2I2GF73_9EURO</name>
<feature type="region of interest" description="Disordered" evidence="1">
    <location>
        <begin position="207"/>
        <end position="235"/>
    </location>
</feature>
<feature type="domain" description="Fatty acid desaturase" evidence="3">
    <location>
        <begin position="262"/>
        <end position="374"/>
    </location>
</feature>
<feature type="compositionally biased region" description="Low complexity" evidence="1">
    <location>
        <begin position="1"/>
        <end position="12"/>
    </location>
</feature>
<dbReference type="AlphaFoldDB" id="A0A2I2GF73"/>
<feature type="compositionally biased region" description="Basic and acidic residues" evidence="1">
    <location>
        <begin position="207"/>
        <end position="233"/>
    </location>
</feature>
<sequence length="424" mass="47645">MSSTESITTTTTIPPPKPPNQPSLKSLRSAIPPHCFTSSLPRSTLYLARDLIYTLALLHLTTYIPSLSSPTLRILSWTAYTFIQGLVGTGLWILAHECGHDAFSPYPRVNDAVGWFLHSVLLVPYFSWKIIHGRHHRYTGHMTRDTAFVPLTEDEFMDRNGLKGMSDFYHLVEETPLASAVGYLVAHQVVAWPMYLLFYVSGGRESLDRSSGDGDGDGVGKGEGDGKGGEKAKSHSHFNPSSGLFAKSQWLHVILSDLGLIAMLSFLAYAGTKVGWTRLGLLYGVPYLWVHHWLVAITYLHHTHPSIPHYSPSKWSFVNGALCTVDRHYGLIGHHFFHEIIDYHVVHHLFPKIPFYHVKEATEAVMPLLGDRYVSSKDEGYVRGFVRTFGDSWFVKEKFVEQQICSKTYGRKPAFISFKSPPLS</sequence>
<feature type="transmembrane region" description="Helical" evidence="2">
    <location>
        <begin position="77"/>
        <end position="95"/>
    </location>
</feature>
<feature type="region of interest" description="Disordered" evidence="1">
    <location>
        <begin position="1"/>
        <end position="24"/>
    </location>
</feature>
<evidence type="ECO:0000259" key="3">
    <source>
        <dbReference type="Pfam" id="PF00487"/>
    </source>
</evidence>
<proteinExistence type="predicted"/>
<keyword evidence="2" id="KW-0472">Membrane</keyword>
<keyword evidence="2" id="KW-1133">Transmembrane helix</keyword>
<comment type="caution">
    <text evidence="4">The sequence shown here is derived from an EMBL/GenBank/DDBJ whole genome shotgun (WGS) entry which is preliminary data.</text>
</comment>
<reference evidence="4 5" key="1">
    <citation type="submission" date="2016-12" db="EMBL/GenBank/DDBJ databases">
        <title>The genomes of Aspergillus section Nigri reveals drivers in fungal speciation.</title>
        <authorList>
            <consortium name="DOE Joint Genome Institute"/>
            <person name="Vesth T.C."/>
            <person name="Nybo J."/>
            <person name="Theobald S."/>
            <person name="Brandl J."/>
            <person name="Frisvad J.C."/>
            <person name="Nielsen K.F."/>
            <person name="Lyhne E.K."/>
            <person name="Kogle M.E."/>
            <person name="Kuo A."/>
            <person name="Riley R."/>
            <person name="Clum A."/>
            <person name="Nolan M."/>
            <person name="Lipzen A."/>
            <person name="Salamov A."/>
            <person name="Henrissat B."/>
            <person name="Wiebenga A."/>
            <person name="De Vries R.P."/>
            <person name="Grigoriev I.V."/>
            <person name="Mortensen U.H."/>
            <person name="Andersen M.R."/>
            <person name="Baker S.E."/>
        </authorList>
    </citation>
    <scope>NUCLEOTIDE SEQUENCE [LARGE SCALE GENOMIC DNA]</scope>
    <source>
        <strain evidence="4 5">IBT 23096</strain>
    </source>
</reference>
<dbReference type="GO" id="GO:0016491">
    <property type="term" value="F:oxidoreductase activity"/>
    <property type="evidence" value="ECO:0007669"/>
    <property type="project" value="InterPro"/>
</dbReference>
<dbReference type="Pfam" id="PF00487">
    <property type="entry name" value="FA_desaturase"/>
    <property type="match status" value="2"/>
</dbReference>
<feature type="transmembrane region" description="Helical" evidence="2">
    <location>
        <begin position="115"/>
        <end position="131"/>
    </location>
</feature>